<dbReference type="InterPro" id="IPR050662">
    <property type="entry name" value="Sec-metab_biosynth-thioest"/>
</dbReference>
<dbReference type="InterPro" id="IPR048933">
    <property type="entry name" value="B_lactamase-like_C"/>
</dbReference>
<name>A0A0F5K3H1_9BURK</name>
<accession>A0A0F5K3H1</accession>
<dbReference type="InterPro" id="IPR036866">
    <property type="entry name" value="RibonucZ/Hydroxyglut_hydro"/>
</dbReference>
<dbReference type="InterPro" id="IPR001279">
    <property type="entry name" value="Metallo-B-lactamas"/>
</dbReference>
<dbReference type="Gene3D" id="3.60.15.10">
    <property type="entry name" value="Ribonuclease Z/Hydroxyacylglutathione hydrolase-like"/>
    <property type="match status" value="1"/>
</dbReference>
<dbReference type="InterPro" id="IPR036388">
    <property type="entry name" value="WH-like_DNA-bd_sf"/>
</dbReference>
<dbReference type="PANTHER" id="PTHR23131:SF4">
    <property type="entry name" value="METALLO-BETA-LACTAMASE SUPERFAMILY POTEIN"/>
    <property type="match status" value="1"/>
</dbReference>
<evidence type="ECO:0000259" key="1">
    <source>
        <dbReference type="SMART" id="SM00849"/>
    </source>
</evidence>
<dbReference type="Gene3D" id="1.10.10.10">
    <property type="entry name" value="Winged helix-like DNA-binding domain superfamily/Winged helix DNA-binding domain"/>
    <property type="match status" value="1"/>
</dbReference>
<dbReference type="EMBL" id="LAQU01000004">
    <property type="protein sequence ID" value="KKB64505.1"/>
    <property type="molecule type" value="Genomic_DNA"/>
</dbReference>
<dbReference type="Proteomes" id="UP000033618">
    <property type="component" value="Unassembled WGS sequence"/>
</dbReference>
<dbReference type="RefSeq" id="WP_024905159.1">
    <property type="nucleotide sequence ID" value="NZ_CADFGU010000008.1"/>
</dbReference>
<proteinExistence type="predicted"/>
<dbReference type="AlphaFoldDB" id="A0A0F5K3H1"/>
<dbReference type="PATRIC" id="fig|28092.6.peg.1278"/>
<dbReference type="GO" id="GO:0016787">
    <property type="term" value="F:hydrolase activity"/>
    <property type="evidence" value="ECO:0007669"/>
    <property type="project" value="UniProtKB-KW"/>
</dbReference>
<keyword evidence="3" id="KW-1185">Reference proteome</keyword>
<sequence>MKPSERELDYCFGDTLPPPGTAFEVAPGVHWVRMPLPFALDHINLWVINDPYNPGDGNAAAEGETDAAPGWTIIDAGIGSDITHGHWESVFDGLLDGKPVHRVLCTHFHPDHFGSAHWLCEGGARHRWQARLWMTVGEYATGRLLAQTSASTGSGGVAAAEHMRRHGFDDKVALEQIAHRAAYYPTLVPSVPPRFRRMREHDQIMMHGVTWRVIIGQGHSPEHAALYSDKRNILIAGDMVLPRISTNVSVFDTEPEGDPLGDFLTSLGRYDDLPADVLVLPSHGKPFRGLHPRLRQLREHHRARLGEVIEACSHAPRSAADIVPIMFPRALDTHQMTFALGEALAHLNHLWLRNALRREVGADDVYRFTTC</sequence>
<dbReference type="PANTHER" id="PTHR23131">
    <property type="entry name" value="ENDORIBONUCLEASE LACTB2"/>
    <property type="match status" value="1"/>
</dbReference>
<reference evidence="2 3" key="1">
    <citation type="submission" date="2015-03" db="EMBL/GenBank/DDBJ databases">
        <title>Draft Genome Sequence of Burkholderia andropogonis type strain ICMP2807, isolated from Sorghum bicolor.</title>
        <authorList>
            <person name="Lopes-Santos L."/>
            <person name="Castro D.B."/>
            <person name="Ottoboni L.M."/>
            <person name="Park D."/>
            <person name="Weirc B.S."/>
            <person name="Destefano S.A."/>
        </authorList>
    </citation>
    <scope>NUCLEOTIDE SEQUENCE [LARGE SCALE GENOMIC DNA]</scope>
    <source>
        <strain evidence="2 3">ICMP2807</strain>
    </source>
</reference>
<evidence type="ECO:0000313" key="2">
    <source>
        <dbReference type="EMBL" id="KKB64505.1"/>
    </source>
</evidence>
<comment type="caution">
    <text evidence="2">The sequence shown here is derived from an EMBL/GenBank/DDBJ whole genome shotgun (WGS) entry which is preliminary data.</text>
</comment>
<dbReference type="SUPFAM" id="SSF56281">
    <property type="entry name" value="Metallo-hydrolase/oxidoreductase"/>
    <property type="match status" value="1"/>
</dbReference>
<dbReference type="OrthoDB" id="2971563at2"/>
<protein>
    <submittedName>
        <fullName evidence="2">Zn-dependent hydrolase</fullName>
    </submittedName>
</protein>
<dbReference type="Pfam" id="PF00753">
    <property type="entry name" value="Lactamase_B"/>
    <property type="match status" value="1"/>
</dbReference>
<dbReference type="SMART" id="SM00849">
    <property type="entry name" value="Lactamase_B"/>
    <property type="match status" value="1"/>
</dbReference>
<organism evidence="2 3">
    <name type="scientific">Robbsia andropogonis</name>
    <dbReference type="NCBI Taxonomy" id="28092"/>
    <lineage>
        <taxon>Bacteria</taxon>
        <taxon>Pseudomonadati</taxon>
        <taxon>Pseudomonadota</taxon>
        <taxon>Betaproteobacteria</taxon>
        <taxon>Burkholderiales</taxon>
        <taxon>Burkholderiaceae</taxon>
        <taxon>Robbsia</taxon>
    </lineage>
</organism>
<dbReference type="Pfam" id="PF21221">
    <property type="entry name" value="B_lactamase-like_C"/>
    <property type="match status" value="1"/>
</dbReference>
<gene>
    <name evidence="2" type="ORF">WM40_05375</name>
</gene>
<feature type="domain" description="Metallo-beta-lactamase" evidence="1">
    <location>
        <begin position="57"/>
        <end position="283"/>
    </location>
</feature>
<keyword evidence="2" id="KW-0378">Hydrolase</keyword>
<dbReference type="STRING" id="28092.WM40_05375"/>
<evidence type="ECO:0000313" key="3">
    <source>
        <dbReference type="Proteomes" id="UP000033618"/>
    </source>
</evidence>